<sequence length="562" mass="64032">MQNKQRSEKSKNELNLQRKNGKTKTVPIVRQTLTSYKRMLNANPLLKYEEAGINVDELWKSKSNDLKSITNLGATNTKSSVLPGVNLKEVKKYDGVQSSIRNQLLKSHNENNINNETGKSILPGNHFAKKDLRTINNFHMKSIPNVKSVTGTTFKSKVNPAPKVLNINTKTSKVSTTQEKRASINNNKSLRRSLSSGHLDNKKGKSFDPKRAYIKSNHSCSEDNLCVPSQTAIPKFTPILEESCSNSHFVFKTPSAHERRSMCHYTPVSTTKRKPLFHSSTPFPIDKQKLQERLNQWLKSRGKKLSSFHHLRCFGMDHIKEKQADPVLDDENKENIDNILHKSESYENLNIELKTDEDLTTNGNALSDKTLNTAAKEALIELQKLIHEEYPMIQCLGWLELIKEKYRKIDEEPEYWECRAAIEQYSGNVGNAVEYYKTAIVHGAEVNSVDKSLDQLLKRFSLLNISPEKSEMAKINKDKERIVREARNVFKSTIIQFAIQERKSKTKSKSDTSETKLVATPVRRSTRLSKSGYVSTPGVKLCMSLKEIDTEEIQFEKNKAFC</sequence>
<dbReference type="Proteomes" id="UP000504635">
    <property type="component" value="Unplaced"/>
</dbReference>
<evidence type="ECO:0000313" key="4">
    <source>
        <dbReference type="RefSeq" id="XP_030765773.1"/>
    </source>
</evidence>
<keyword evidence="2" id="KW-1185">Reference proteome</keyword>
<gene>
    <name evidence="3 4 5" type="primary">LOC115889830</name>
</gene>
<evidence type="ECO:0000256" key="1">
    <source>
        <dbReference type="SAM" id="MobiDB-lite"/>
    </source>
</evidence>
<dbReference type="RefSeq" id="XP_030765768.1">
    <property type="nucleotide sequence ID" value="XM_030909908.1"/>
</dbReference>
<evidence type="ECO:0000313" key="5">
    <source>
        <dbReference type="RefSeq" id="XP_030765778.1"/>
    </source>
</evidence>
<dbReference type="RefSeq" id="XP_030765778.1">
    <property type="nucleotide sequence ID" value="XM_030909918.1"/>
</dbReference>
<accession>A0A6J2YP40</accession>
<protein>
    <submittedName>
        <fullName evidence="3 4">Uncharacterized protein LOC115889830</fullName>
    </submittedName>
</protein>
<reference evidence="3 4" key="1">
    <citation type="submission" date="2025-04" db="UniProtKB">
        <authorList>
            <consortium name="RefSeq"/>
        </authorList>
    </citation>
    <scope>IDENTIFICATION</scope>
    <source>
        <tissue evidence="3 4">Gonads</tissue>
    </source>
</reference>
<feature type="region of interest" description="Disordered" evidence="1">
    <location>
        <begin position="1"/>
        <end position="22"/>
    </location>
</feature>
<feature type="region of interest" description="Disordered" evidence="1">
    <location>
        <begin position="172"/>
        <end position="208"/>
    </location>
</feature>
<evidence type="ECO:0000313" key="3">
    <source>
        <dbReference type="RefSeq" id="XP_030765768.1"/>
    </source>
</evidence>
<organism evidence="2 5">
    <name type="scientific">Sitophilus oryzae</name>
    <name type="common">Rice weevil</name>
    <name type="synonym">Curculio oryzae</name>
    <dbReference type="NCBI Taxonomy" id="7048"/>
    <lineage>
        <taxon>Eukaryota</taxon>
        <taxon>Metazoa</taxon>
        <taxon>Ecdysozoa</taxon>
        <taxon>Arthropoda</taxon>
        <taxon>Hexapoda</taxon>
        <taxon>Insecta</taxon>
        <taxon>Pterygota</taxon>
        <taxon>Neoptera</taxon>
        <taxon>Endopterygota</taxon>
        <taxon>Coleoptera</taxon>
        <taxon>Polyphaga</taxon>
        <taxon>Cucujiformia</taxon>
        <taxon>Curculionidae</taxon>
        <taxon>Dryophthorinae</taxon>
        <taxon>Sitophilus</taxon>
    </lineage>
</organism>
<dbReference type="GeneID" id="115889830"/>
<feature type="compositionally biased region" description="Basic and acidic residues" evidence="1">
    <location>
        <begin position="199"/>
        <end position="208"/>
    </location>
</feature>
<dbReference type="AlphaFoldDB" id="A0A6J2YP40"/>
<feature type="compositionally biased region" description="Basic and acidic residues" evidence="1">
    <location>
        <begin position="1"/>
        <end position="12"/>
    </location>
</feature>
<feature type="compositionally biased region" description="Polar residues" evidence="1">
    <location>
        <begin position="172"/>
        <end position="188"/>
    </location>
</feature>
<proteinExistence type="predicted"/>
<dbReference type="KEGG" id="soy:115889830"/>
<evidence type="ECO:0000313" key="2">
    <source>
        <dbReference type="Proteomes" id="UP000504635"/>
    </source>
</evidence>
<name>A0A6J2YP40_SITOR</name>
<dbReference type="RefSeq" id="XP_030765773.1">
    <property type="nucleotide sequence ID" value="XM_030909913.1"/>
</dbReference>
<dbReference type="OrthoDB" id="6350539at2759"/>